<dbReference type="Gene3D" id="3.40.50.150">
    <property type="entry name" value="Vaccinia Virus protein VP39"/>
    <property type="match status" value="1"/>
</dbReference>
<dbReference type="EMBL" id="DQSV01000063">
    <property type="protein sequence ID" value="HIP17309.1"/>
    <property type="molecule type" value="Genomic_DNA"/>
</dbReference>
<dbReference type="AlphaFoldDB" id="A0A832YTE2"/>
<dbReference type="InterPro" id="IPR023267">
    <property type="entry name" value="RCMT"/>
</dbReference>
<dbReference type="GO" id="GO:0030488">
    <property type="term" value="P:tRNA methylation"/>
    <property type="evidence" value="ECO:0007669"/>
    <property type="project" value="TreeGrafter"/>
</dbReference>
<keyword evidence="4 5" id="KW-0694">RNA-binding</keyword>
<dbReference type="InterPro" id="IPR029063">
    <property type="entry name" value="SAM-dependent_MTases_sf"/>
</dbReference>
<dbReference type="PRINTS" id="PR02008">
    <property type="entry name" value="RCMTFAMILY"/>
</dbReference>
<dbReference type="PANTHER" id="PTHR22807:SF74">
    <property type="entry name" value="TRNA (CYTOSINE(48)-C(5))-METHYLTRANSFERASE"/>
    <property type="match status" value="1"/>
</dbReference>
<keyword evidence="1 5" id="KW-0489">Methyltransferase</keyword>
<feature type="binding site" evidence="5">
    <location>
        <position position="108"/>
    </location>
    <ligand>
        <name>S-adenosyl-L-methionine</name>
        <dbReference type="ChEBI" id="CHEBI:59789"/>
    </ligand>
</feature>
<proteinExistence type="inferred from homology"/>
<feature type="binding site" evidence="5">
    <location>
        <position position="135"/>
    </location>
    <ligand>
        <name>S-adenosyl-L-methionine</name>
        <dbReference type="ChEBI" id="CHEBI:59789"/>
    </ligand>
</feature>
<comment type="caution">
    <text evidence="7">The sequence shown here is derived from an EMBL/GenBank/DDBJ whole genome shotgun (WGS) entry which is preliminary data.</text>
</comment>
<keyword evidence="2 5" id="KW-0808">Transferase</keyword>
<gene>
    <name evidence="7" type="ORF">EYG76_03275</name>
</gene>
<evidence type="ECO:0000313" key="7">
    <source>
        <dbReference type="EMBL" id="HIP17309.1"/>
    </source>
</evidence>
<feature type="binding site" evidence="5">
    <location>
        <position position="152"/>
    </location>
    <ligand>
        <name>S-adenosyl-L-methionine</name>
        <dbReference type="ChEBI" id="CHEBI:59789"/>
    </ligand>
</feature>
<evidence type="ECO:0000259" key="6">
    <source>
        <dbReference type="PROSITE" id="PS51686"/>
    </source>
</evidence>
<keyword evidence="3 5" id="KW-0949">S-adenosyl-L-methionine</keyword>
<feature type="domain" description="SAM-dependent MTase RsmB/NOP-type" evidence="6">
    <location>
        <begin position="1"/>
        <end position="265"/>
    </location>
</feature>
<evidence type="ECO:0000313" key="8">
    <source>
        <dbReference type="Proteomes" id="UP000605144"/>
    </source>
</evidence>
<dbReference type="InterPro" id="IPR001678">
    <property type="entry name" value="MeTrfase_RsmB-F_NOP2_dom"/>
</dbReference>
<dbReference type="InterPro" id="IPR011023">
    <property type="entry name" value="Nop2p"/>
</dbReference>
<comment type="similarity">
    <text evidence="5">Belongs to the class I-like SAM-binding methyltransferase superfamily. RsmB/NOP family.</text>
</comment>
<feature type="active site" description="Nucleophile" evidence="5">
    <location>
        <position position="201"/>
    </location>
</feature>
<dbReference type="SUPFAM" id="SSF53335">
    <property type="entry name" value="S-adenosyl-L-methionine-dependent methyltransferases"/>
    <property type="match status" value="1"/>
</dbReference>
<dbReference type="GO" id="GO:0016428">
    <property type="term" value="F:tRNA (cytidine-5-)-methyltransferase activity"/>
    <property type="evidence" value="ECO:0007669"/>
    <property type="project" value="TreeGrafter"/>
</dbReference>
<reference evidence="7" key="1">
    <citation type="journal article" date="2020" name="ISME J.">
        <title>Gammaproteobacteria mediating utilization of methyl-, sulfur- and petroleum organic compounds in deep ocean hydrothermal plumes.</title>
        <authorList>
            <person name="Zhou Z."/>
            <person name="Liu Y."/>
            <person name="Pan J."/>
            <person name="Cron B.R."/>
            <person name="Toner B.M."/>
            <person name="Anantharaman K."/>
            <person name="Breier J.A."/>
            <person name="Dick G.J."/>
            <person name="Li M."/>
        </authorList>
    </citation>
    <scope>NUCLEOTIDE SEQUENCE</scope>
    <source>
        <strain evidence="7">SZUA-1385</strain>
    </source>
</reference>
<evidence type="ECO:0000256" key="3">
    <source>
        <dbReference type="ARBA" id="ARBA00022691"/>
    </source>
</evidence>
<dbReference type="Proteomes" id="UP000605144">
    <property type="component" value="Unassembled WGS sequence"/>
</dbReference>
<dbReference type="NCBIfam" id="TIGR00446">
    <property type="entry name" value="nop2p"/>
    <property type="match status" value="1"/>
</dbReference>
<evidence type="ECO:0000256" key="1">
    <source>
        <dbReference type="ARBA" id="ARBA00022603"/>
    </source>
</evidence>
<evidence type="ECO:0000256" key="5">
    <source>
        <dbReference type="PROSITE-ProRule" id="PRU01023"/>
    </source>
</evidence>
<dbReference type="InterPro" id="IPR049560">
    <property type="entry name" value="MeTrfase_RsmB-F_NOP2_cat"/>
</dbReference>
<sequence>METQYIRTNTLKINPKELRNRLECKGVKLEDTYLDYVFKVIGTPFSIGSTPEYLIGHYYLQSISSTVPPIVLNPSSEDVVLDMCSAPGGKTTHMSQLMKNNGVVVANELNRKRMRGLKSNIYRMGIKNTILLNMDALRLGELNIYYDKILLDAPCTGNPIKDKNRAPTNRDIKYCSIRQKNMLNVGIGILKGGGEIVYSTCSPEIEENEEVIQYILDTREDIELISLRDIKNKLKGINVMEGELKGTLRILPPNEPFFIAKLKKLIK</sequence>
<dbReference type="PROSITE" id="PS51686">
    <property type="entry name" value="SAM_MT_RSMB_NOP"/>
    <property type="match status" value="1"/>
</dbReference>
<name>A0A832YTE2_9EURY</name>
<dbReference type="Gene3D" id="3.30.70.1170">
    <property type="entry name" value="Sun protein, domain 3"/>
    <property type="match status" value="1"/>
</dbReference>
<accession>A0A832YTE2</accession>
<evidence type="ECO:0000256" key="2">
    <source>
        <dbReference type="ARBA" id="ARBA00022679"/>
    </source>
</evidence>
<protein>
    <submittedName>
        <fullName evidence="7">NOL1/NOP2/sun family putative RNA methylase</fullName>
    </submittedName>
</protein>
<organism evidence="7 8">
    <name type="scientific">Methanothermococcus okinawensis</name>
    <dbReference type="NCBI Taxonomy" id="155863"/>
    <lineage>
        <taxon>Archaea</taxon>
        <taxon>Methanobacteriati</taxon>
        <taxon>Methanobacteriota</taxon>
        <taxon>Methanomada group</taxon>
        <taxon>Methanococci</taxon>
        <taxon>Methanococcales</taxon>
        <taxon>Methanococcaceae</taxon>
        <taxon>Methanothermococcus</taxon>
    </lineage>
</organism>
<dbReference type="PANTHER" id="PTHR22807">
    <property type="entry name" value="NOP2 YEAST -RELATED NOL1/NOP2/FMU SUN DOMAIN-CONTAINING"/>
    <property type="match status" value="1"/>
</dbReference>
<dbReference type="Pfam" id="PF01189">
    <property type="entry name" value="Methyltr_RsmB-F"/>
    <property type="match status" value="1"/>
</dbReference>
<evidence type="ECO:0000256" key="4">
    <source>
        <dbReference type="ARBA" id="ARBA00022884"/>
    </source>
</evidence>
<feature type="binding site" evidence="5">
    <location>
        <begin position="84"/>
        <end position="90"/>
    </location>
    <ligand>
        <name>S-adenosyl-L-methionine</name>
        <dbReference type="ChEBI" id="CHEBI:59789"/>
    </ligand>
</feature>
<dbReference type="GO" id="GO:0003723">
    <property type="term" value="F:RNA binding"/>
    <property type="evidence" value="ECO:0007669"/>
    <property type="project" value="UniProtKB-UniRule"/>
</dbReference>